<dbReference type="GeneID" id="14694239"/>
<dbReference type="EMBL" id="DF157104">
    <property type="protein sequence ID" value="GAB67866.1"/>
    <property type="molecule type" value="Genomic_DNA"/>
</dbReference>
<reference evidence="2 3" key="1">
    <citation type="journal article" date="2012" name="Nat. Genet.">
        <title>Plasmodium cynomolgi genome sequences provide insight into Plasmodium vivax and the monkey malaria clade.</title>
        <authorList>
            <person name="Tachibana S."/>
            <person name="Sullivan S.A."/>
            <person name="Kawai S."/>
            <person name="Nakamura S."/>
            <person name="Kim H.R."/>
            <person name="Goto N."/>
            <person name="Arisue N."/>
            <person name="Palacpac N.M.Q."/>
            <person name="Honma H."/>
            <person name="Yagi M."/>
            <person name="Tougan T."/>
            <person name="Katakai Y."/>
            <person name="Kaneko O."/>
            <person name="Mita T."/>
            <person name="Kita K."/>
            <person name="Yasutomi Y."/>
            <person name="Sutton P.L."/>
            <person name="Shakhbatyan R."/>
            <person name="Horii T."/>
            <person name="Yasunaga T."/>
            <person name="Barnwell J.W."/>
            <person name="Escalante A.A."/>
            <person name="Carlton J.M."/>
            <person name="Tanabe K."/>
        </authorList>
    </citation>
    <scope>NUCLEOTIDE SEQUENCE [LARGE SCALE GENOMIC DNA]</scope>
    <source>
        <strain evidence="2 3">B</strain>
    </source>
</reference>
<name>K6UE76_PLACD</name>
<dbReference type="KEGG" id="pcy:PCYB_124320"/>
<dbReference type="AlphaFoldDB" id="K6UE76"/>
<dbReference type="Proteomes" id="UP000006319">
    <property type="component" value="Chromosome 12"/>
</dbReference>
<evidence type="ECO:0000313" key="2">
    <source>
        <dbReference type="EMBL" id="GAB67866.1"/>
    </source>
</evidence>
<protein>
    <submittedName>
        <fullName evidence="2">Uncharacterized protein</fullName>
    </submittedName>
</protein>
<accession>K6UE76</accession>
<feature type="region of interest" description="Disordered" evidence="1">
    <location>
        <begin position="693"/>
        <end position="717"/>
    </location>
</feature>
<dbReference type="OMA" id="ENSHICD"/>
<feature type="compositionally biased region" description="Acidic residues" evidence="1">
    <location>
        <begin position="17"/>
        <end position="28"/>
    </location>
</feature>
<dbReference type="VEuPathDB" id="PlasmoDB:PCYB_124320"/>
<keyword evidence="3" id="KW-1185">Reference proteome</keyword>
<gene>
    <name evidence="2" type="ORF">PCYB_124320</name>
</gene>
<dbReference type="OrthoDB" id="9374162at2759"/>
<proteinExistence type="predicted"/>
<feature type="compositionally biased region" description="Basic and acidic residues" evidence="1">
    <location>
        <begin position="1"/>
        <end position="16"/>
    </location>
</feature>
<sequence>EDEHKDEHKDVHKDEHKEDDEDEDDHVGEEDPHDGMKNLFYKISMENFIHKICIPPCDNDDEEGKDECTYLFLVVSKKVERLIGKDLHFEIAIASPYSDKDTSSEEHTKRKKTNIRVNEVSSLCKRYSFNQNGEHIDLGVKNDCNRENTSGGLDPKNDIPTVAENCSESPPIAEKKNSQTQLGIDTHHLNSYNCLKKAKRFKLIKKIRINSRSDSTWGSIYVDLKNPHLFKNMVVKIVKVKQKKITHEKSANLNFITKNWGREIIRKRRRKKNVFFKHVELATTDSYVLQVEVNILSHPDQKRFSKDCPPVCLPQRENNISKTPSKKYTYIHPNILVNVLFNFSDDVSLEEDTTNEDVEREMKKFFDFGKINLENLTLASQAKHMDNIFSLKNDLLFRYGDNYDEIFRHLTNVCSGDTHGSIPSTLSVRENSHICDGKGKKRTKGTYNLVSSISESNYDDLLCTNNMGETTLLEPSMRKEHFFQALSSVLNLSKETSAYVESKLLHPGSDRVGRSAFAQMLQAVGRETRCLSFGAPENGVKLGKLGKLDRLDKPDKPDKLDKLDKLDKFEKYPFAKLLDIPTNTPREEKKCKADDPTSKEFEAFFDSFLSLSTNAKKTIDDVKNTYNMKNKIDIFKIKMDAELQLRENTFYSLGGKIGNTTRTVFKKNCALLDKTQNGVYNPKGGEKVTLRLTNDEGNPPEEEEPIPSCDEDQTDGHDNRGKFYVQHKIDPPIENLQDLINVVKRVNTYIQLNDTKNMKLEISKMMRERKAFIENIKNSVKMKRFKNNSSEELKDLYQKGTKLKLHIYNPDMMKYIKTHYLLIDTLNDLKALLNSSKLKKIKITTNEKEPFNVEEAVTDKKKFTQLFRNCSDVIKNDTHVQLNDFYKNLYKDVQQIFIKMIGGTQGGEEELHCEL</sequence>
<evidence type="ECO:0000256" key="1">
    <source>
        <dbReference type="SAM" id="MobiDB-lite"/>
    </source>
</evidence>
<evidence type="ECO:0000313" key="3">
    <source>
        <dbReference type="Proteomes" id="UP000006319"/>
    </source>
</evidence>
<dbReference type="eggNOG" id="ENOG502SC10">
    <property type="taxonomic scope" value="Eukaryota"/>
</dbReference>
<feature type="region of interest" description="Disordered" evidence="1">
    <location>
        <begin position="1"/>
        <end position="35"/>
    </location>
</feature>
<feature type="compositionally biased region" description="Acidic residues" evidence="1">
    <location>
        <begin position="698"/>
        <end position="713"/>
    </location>
</feature>
<feature type="non-terminal residue" evidence="2">
    <location>
        <position position="1"/>
    </location>
</feature>
<organism evidence="2 3">
    <name type="scientific">Plasmodium cynomolgi (strain B)</name>
    <dbReference type="NCBI Taxonomy" id="1120755"/>
    <lineage>
        <taxon>Eukaryota</taxon>
        <taxon>Sar</taxon>
        <taxon>Alveolata</taxon>
        <taxon>Apicomplexa</taxon>
        <taxon>Aconoidasida</taxon>
        <taxon>Haemosporida</taxon>
        <taxon>Plasmodiidae</taxon>
        <taxon>Plasmodium</taxon>
        <taxon>Plasmodium (Plasmodium)</taxon>
    </lineage>
</organism>
<dbReference type="RefSeq" id="XP_004223813.1">
    <property type="nucleotide sequence ID" value="XM_004223765.1"/>
</dbReference>